<gene>
    <name evidence="2" type="ORF">BJ322DRAFT_1079903</name>
</gene>
<feature type="compositionally biased region" description="Polar residues" evidence="1">
    <location>
        <begin position="196"/>
        <end position="218"/>
    </location>
</feature>
<dbReference type="OrthoDB" id="3265918at2759"/>
<protein>
    <submittedName>
        <fullName evidence="2">Uncharacterized protein</fullName>
    </submittedName>
</protein>
<evidence type="ECO:0000256" key="1">
    <source>
        <dbReference type="SAM" id="MobiDB-lite"/>
    </source>
</evidence>
<feature type="region of interest" description="Disordered" evidence="1">
    <location>
        <begin position="79"/>
        <end position="98"/>
    </location>
</feature>
<organism evidence="2 3">
    <name type="scientific">Thelephora terrestris</name>
    <dbReference type="NCBI Taxonomy" id="56493"/>
    <lineage>
        <taxon>Eukaryota</taxon>
        <taxon>Fungi</taxon>
        <taxon>Dikarya</taxon>
        <taxon>Basidiomycota</taxon>
        <taxon>Agaricomycotina</taxon>
        <taxon>Agaricomycetes</taxon>
        <taxon>Thelephorales</taxon>
        <taxon>Thelephoraceae</taxon>
        <taxon>Thelephora</taxon>
    </lineage>
</organism>
<dbReference type="AlphaFoldDB" id="A0A9P6L359"/>
<feature type="region of interest" description="Disordered" evidence="1">
    <location>
        <begin position="180"/>
        <end position="218"/>
    </location>
</feature>
<dbReference type="EMBL" id="WIUZ02000014">
    <property type="protein sequence ID" value="KAF9781238.1"/>
    <property type="molecule type" value="Genomic_DNA"/>
</dbReference>
<sequence>MSGLDIRMIPKRMLVAKEQTPSPILSKNPRKERSDLSLIVIIPKATVHRFAVVRVKIKRRVVGALDLIIRRGALPFPESEPTQLGRSRTPEVKDHKLDSEDPRVLLHNPTLADPQAWILPHWTYIVFPKAEVLRMPLPDLVERLRSGLKQVNRRARAWQDQYLSPETGEFIPLLSKAKGLSLPSEPRSWGSEPKSRYQNGKPSTPRQSWKPSRFSPDT</sequence>
<evidence type="ECO:0000313" key="3">
    <source>
        <dbReference type="Proteomes" id="UP000736335"/>
    </source>
</evidence>
<evidence type="ECO:0000313" key="2">
    <source>
        <dbReference type="EMBL" id="KAF9781238.1"/>
    </source>
</evidence>
<reference evidence="2" key="1">
    <citation type="journal article" date="2020" name="Nat. Commun.">
        <title>Large-scale genome sequencing of mycorrhizal fungi provides insights into the early evolution of symbiotic traits.</title>
        <authorList>
            <person name="Miyauchi S."/>
            <person name="Kiss E."/>
            <person name="Kuo A."/>
            <person name="Drula E."/>
            <person name="Kohler A."/>
            <person name="Sanchez-Garcia M."/>
            <person name="Morin E."/>
            <person name="Andreopoulos B."/>
            <person name="Barry K.W."/>
            <person name="Bonito G."/>
            <person name="Buee M."/>
            <person name="Carver A."/>
            <person name="Chen C."/>
            <person name="Cichocki N."/>
            <person name="Clum A."/>
            <person name="Culley D."/>
            <person name="Crous P.W."/>
            <person name="Fauchery L."/>
            <person name="Girlanda M."/>
            <person name="Hayes R.D."/>
            <person name="Keri Z."/>
            <person name="LaButti K."/>
            <person name="Lipzen A."/>
            <person name="Lombard V."/>
            <person name="Magnuson J."/>
            <person name="Maillard F."/>
            <person name="Murat C."/>
            <person name="Nolan M."/>
            <person name="Ohm R.A."/>
            <person name="Pangilinan J."/>
            <person name="Pereira M.F."/>
            <person name="Perotto S."/>
            <person name="Peter M."/>
            <person name="Pfister S."/>
            <person name="Riley R."/>
            <person name="Sitrit Y."/>
            <person name="Stielow J.B."/>
            <person name="Szollosi G."/>
            <person name="Zifcakova L."/>
            <person name="Stursova M."/>
            <person name="Spatafora J.W."/>
            <person name="Tedersoo L."/>
            <person name="Vaario L.M."/>
            <person name="Yamada A."/>
            <person name="Yan M."/>
            <person name="Wang P."/>
            <person name="Xu J."/>
            <person name="Bruns T."/>
            <person name="Baldrian P."/>
            <person name="Vilgalys R."/>
            <person name="Dunand C."/>
            <person name="Henrissat B."/>
            <person name="Grigoriev I.V."/>
            <person name="Hibbett D."/>
            <person name="Nagy L.G."/>
            <person name="Martin F.M."/>
        </authorList>
    </citation>
    <scope>NUCLEOTIDE SEQUENCE</scope>
    <source>
        <strain evidence="2">UH-Tt-Lm1</strain>
    </source>
</reference>
<reference evidence="2" key="2">
    <citation type="submission" date="2020-11" db="EMBL/GenBank/DDBJ databases">
        <authorList>
            <consortium name="DOE Joint Genome Institute"/>
            <person name="Kuo A."/>
            <person name="Miyauchi S."/>
            <person name="Kiss E."/>
            <person name="Drula E."/>
            <person name="Kohler A."/>
            <person name="Sanchez-Garcia M."/>
            <person name="Andreopoulos B."/>
            <person name="Barry K.W."/>
            <person name="Bonito G."/>
            <person name="Buee M."/>
            <person name="Carver A."/>
            <person name="Chen C."/>
            <person name="Cichocki N."/>
            <person name="Clum A."/>
            <person name="Culley D."/>
            <person name="Crous P.W."/>
            <person name="Fauchery L."/>
            <person name="Girlanda M."/>
            <person name="Hayes R."/>
            <person name="Keri Z."/>
            <person name="Labutti K."/>
            <person name="Lipzen A."/>
            <person name="Lombard V."/>
            <person name="Magnuson J."/>
            <person name="Maillard F."/>
            <person name="Morin E."/>
            <person name="Murat C."/>
            <person name="Nolan M."/>
            <person name="Ohm R."/>
            <person name="Pangilinan J."/>
            <person name="Pereira M."/>
            <person name="Perotto S."/>
            <person name="Peter M."/>
            <person name="Riley R."/>
            <person name="Sitrit Y."/>
            <person name="Stielow B."/>
            <person name="Szollosi G."/>
            <person name="Zifcakova L."/>
            <person name="Stursova M."/>
            <person name="Spatafora J.W."/>
            <person name="Tedersoo L."/>
            <person name="Vaario L.-M."/>
            <person name="Yamada A."/>
            <person name="Yan M."/>
            <person name="Wang P."/>
            <person name="Xu J."/>
            <person name="Bruns T."/>
            <person name="Baldrian P."/>
            <person name="Vilgalys R."/>
            <person name="Henrissat B."/>
            <person name="Grigoriev I.V."/>
            <person name="Hibbett D."/>
            <person name="Nagy L.G."/>
            <person name="Martin F.M."/>
        </authorList>
    </citation>
    <scope>NUCLEOTIDE SEQUENCE</scope>
    <source>
        <strain evidence="2">UH-Tt-Lm1</strain>
    </source>
</reference>
<keyword evidence="3" id="KW-1185">Reference proteome</keyword>
<name>A0A9P6L359_9AGAM</name>
<feature type="compositionally biased region" description="Basic and acidic residues" evidence="1">
    <location>
        <begin position="88"/>
        <end position="98"/>
    </location>
</feature>
<proteinExistence type="predicted"/>
<accession>A0A9P6L359</accession>
<dbReference type="Proteomes" id="UP000736335">
    <property type="component" value="Unassembled WGS sequence"/>
</dbReference>
<comment type="caution">
    <text evidence="2">The sequence shown here is derived from an EMBL/GenBank/DDBJ whole genome shotgun (WGS) entry which is preliminary data.</text>
</comment>